<sequence>MNDSDEEPTTSSQGNNSMNSNIGHQGQGIGHQGQGSESGQGQSQSSLTNHNLSQANCVRQNPGQSRLFNISAGHSNSLNNSSNDVNHSSPKVRDVSLTSHLQLSENNCVGNSINNNGKKSHVQFQSTPLTYHLDRPHGQLSSSAQPDMNFGQTNHPASYTIKANNTPRTGQQPSLSLGYMKSVVRDLENHGPLCSDSGLADSGQPNFSESQTGITGHNLGQTSLSSYSLDEASQVSPPLSFSSKSSYNLGETNRLFRYNFGRPSQSSHNIGQVGHNIGQLRHNIGPCGSEGHARQPSNAAQSVIAPYELFGQRNCGPIMGEAGLNQVNAGPTSAAFLRSEVAPPTFLSDLDGERSYTAANAQG</sequence>
<reference evidence="2" key="2">
    <citation type="submission" date="2020-11" db="EMBL/GenBank/DDBJ databases">
        <authorList>
            <person name="McCartney M.A."/>
            <person name="Auch B."/>
            <person name="Kono T."/>
            <person name="Mallez S."/>
            <person name="Becker A."/>
            <person name="Gohl D.M."/>
            <person name="Silverstein K.A.T."/>
            <person name="Koren S."/>
            <person name="Bechman K.B."/>
            <person name="Herman A."/>
            <person name="Abrahante J.E."/>
            <person name="Garbe J."/>
        </authorList>
    </citation>
    <scope>NUCLEOTIDE SEQUENCE</scope>
    <source>
        <strain evidence="2">Duluth1</strain>
        <tissue evidence="2">Whole animal</tissue>
    </source>
</reference>
<gene>
    <name evidence="2" type="ORF">DPMN_107974</name>
</gene>
<proteinExistence type="predicted"/>
<reference evidence="2" key="1">
    <citation type="journal article" date="2019" name="bioRxiv">
        <title>The Genome of the Zebra Mussel, Dreissena polymorpha: A Resource for Invasive Species Research.</title>
        <authorList>
            <person name="McCartney M.A."/>
            <person name="Auch B."/>
            <person name="Kono T."/>
            <person name="Mallez S."/>
            <person name="Zhang Y."/>
            <person name="Obille A."/>
            <person name="Becker A."/>
            <person name="Abrahante J.E."/>
            <person name="Garbe J."/>
            <person name="Badalamenti J.P."/>
            <person name="Herman A."/>
            <person name="Mangelson H."/>
            <person name="Liachko I."/>
            <person name="Sullivan S."/>
            <person name="Sone E.D."/>
            <person name="Koren S."/>
            <person name="Silverstein K.A.T."/>
            <person name="Beckman K.B."/>
            <person name="Gohl D.M."/>
        </authorList>
    </citation>
    <scope>NUCLEOTIDE SEQUENCE</scope>
    <source>
        <strain evidence="2">Duluth1</strain>
        <tissue evidence="2">Whole animal</tissue>
    </source>
</reference>
<accession>A0A9D4K863</accession>
<feature type="compositionally biased region" description="Low complexity" evidence="1">
    <location>
        <begin position="75"/>
        <end position="89"/>
    </location>
</feature>
<organism evidence="2 3">
    <name type="scientific">Dreissena polymorpha</name>
    <name type="common">Zebra mussel</name>
    <name type="synonym">Mytilus polymorpha</name>
    <dbReference type="NCBI Taxonomy" id="45954"/>
    <lineage>
        <taxon>Eukaryota</taxon>
        <taxon>Metazoa</taxon>
        <taxon>Spiralia</taxon>
        <taxon>Lophotrochozoa</taxon>
        <taxon>Mollusca</taxon>
        <taxon>Bivalvia</taxon>
        <taxon>Autobranchia</taxon>
        <taxon>Heteroconchia</taxon>
        <taxon>Euheterodonta</taxon>
        <taxon>Imparidentia</taxon>
        <taxon>Neoheterodontei</taxon>
        <taxon>Myida</taxon>
        <taxon>Dreissenoidea</taxon>
        <taxon>Dreissenidae</taxon>
        <taxon>Dreissena</taxon>
    </lineage>
</organism>
<dbReference type="EMBL" id="JAIWYP010000004">
    <property type="protein sequence ID" value="KAH3834642.1"/>
    <property type="molecule type" value="Genomic_DNA"/>
</dbReference>
<protein>
    <submittedName>
        <fullName evidence="2">Uncharacterized protein</fullName>
    </submittedName>
</protein>
<keyword evidence="3" id="KW-1185">Reference proteome</keyword>
<dbReference type="Proteomes" id="UP000828390">
    <property type="component" value="Unassembled WGS sequence"/>
</dbReference>
<evidence type="ECO:0000313" key="3">
    <source>
        <dbReference type="Proteomes" id="UP000828390"/>
    </source>
</evidence>
<feature type="compositionally biased region" description="Polar residues" evidence="1">
    <location>
        <begin position="9"/>
        <end position="18"/>
    </location>
</feature>
<feature type="compositionally biased region" description="Polar residues" evidence="1">
    <location>
        <begin position="203"/>
        <end position="219"/>
    </location>
</feature>
<feature type="region of interest" description="Disordered" evidence="1">
    <location>
        <begin position="1"/>
        <end position="48"/>
    </location>
</feature>
<feature type="region of interest" description="Disordered" evidence="1">
    <location>
        <begin position="66"/>
        <end position="95"/>
    </location>
</feature>
<feature type="region of interest" description="Disordered" evidence="1">
    <location>
        <begin position="199"/>
        <end position="219"/>
    </location>
</feature>
<evidence type="ECO:0000313" key="2">
    <source>
        <dbReference type="EMBL" id="KAH3834642.1"/>
    </source>
</evidence>
<feature type="compositionally biased region" description="Gly residues" evidence="1">
    <location>
        <begin position="25"/>
        <end position="38"/>
    </location>
</feature>
<feature type="non-terminal residue" evidence="2">
    <location>
        <position position="363"/>
    </location>
</feature>
<dbReference type="AlphaFoldDB" id="A0A9D4K863"/>
<name>A0A9D4K863_DREPO</name>
<evidence type="ECO:0000256" key="1">
    <source>
        <dbReference type="SAM" id="MobiDB-lite"/>
    </source>
</evidence>
<comment type="caution">
    <text evidence="2">The sequence shown here is derived from an EMBL/GenBank/DDBJ whole genome shotgun (WGS) entry which is preliminary data.</text>
</comment>